<proteinExistence type="predicted"/>
<organism evidence="1">
    <name type="scientific">Oscillatoriales cyanobacterium SpSt-402</name>
    <dbReference type="NCBI Taxonomy" id="2282168"/>
    <lineage>
        <taxon>Bacteria</taxon>
        <taxon>Bacillati</taxon>
        <taxon>Cyanobacteriota</taxon>
        <taxon>Cyanophyceae</taxon>
        <taxon>Oscillatoriophycideae</taxon>
        <taxon>Oscillatoriales</taxon>
    </lineage>
</organism>
<dbReference type="EMBL" id="DSRD01000304">
    <property type="protein sequence ID" value="HGW93568.1"/>
    <property type="molecule type" value="Genomic_DNA"/>
</dbReference>
<evidence type="ECO:0000313" key="1">
    <source>
        <dbReference type="EMBL" id="HGW93568.1"/>
    </source>
</evidence>
<gene>
    <name evidence="1" type="ORF">ENR47_04690</name>
</gene>
<name>A0A832M3G4_9CYAN</name>
<protein>
    <submittedName>
        <fullName evidence="1">Uncharacterized protein</fullName>
    </submittedName>
</protein>
<dbReference type="AlphaFoldDB" id="A0A832M3G4"/>
<comment type="caution">
    <text evidence="1">The sequence shown here is derived from an EMBL/GenBank/DDBJ whole genome shotgun (WGS) entry which is preliminary data.</text>
</comment>
<sequence length="265" mass="30534">MQSTNIEFDSCLTTINGEPAVALEYMPESWQKIATGTWMTEPKVYTAMAQVFLAKNQNGHFLFLERPDTNSLKNAYRQGNGLLAWEAVSHFGQAFLPESYPDFQTIKTELKASNTEAIHDRLTLLNIVTELFDELGYDVPATFYWTFLHPLQRSDLFEIRSFRFNEQDLAIARKFDAILHGGYVSMLRRLIDSISSRHGYFLEHGCGCDNHLAKLQPSDGSFTYIIPADARRKTLRAFFWSIMEEYLLFELRSATRLVYADHITM</sequence>
<reference evidence="1" key="1">
    <citation type="journal article" date="2020" name="mSystems">
        <title>Genome- and Community-Level Interaction Insights into Carbon Utilization and Element Cycling Functions of Hydrothermarchaeota in Hydrothermal Sediment.</title>
        <authorList>
            <person name="Zhou Z."/>
            <person name="Liu Y."/>
            <person name="Xu W."/>
            <person name="Pan J."/>
            <person name="Luo Z.H."/>
            <person name="Li M."/>
        </authorList>
    </citation>
    <scope>NUCLEOTIDE SEQUENCE [LARGE SCALE GENOMIC DNA]</scope>
    <source>
        <strain evidence="1">SpSt-402</strain>
    </source>
</reference>
<accession>A0A832M3G4</accession>